<accession>A0ABQ2Y4C6</accession>
<name>A0ABQ2Y4C6_9ACTN</name>
<dbReference type="Proteomes" id="UP000659223">
    <property type="component" value="Unassembled WGS sequence"/>
</dbReference>
<reference evidence="2" key="1">
    <citation type="journal article" date="2019" name="Int. J. Syst. Evol. Microbiol.">
        <title>The Global Catalogue of Microorganisms (GCM) 10K type strain sequencing project: providing services to taxonomists for standard genome sequencing and annotation.</title>
        <authorList>
            <consortium name="The Broad Institute Genomics Platform"/>
            <consortium name="The Broad Institute Genome Sequencing Center for Infectious Disease"/>
            <person name="Wu L."/>
            <person name="Ma J."/>
        </authorList>
    </citation>
    <scope>NUCLEOTIDE SEQUENCE [LARGE SCALE GENOMIC DNA]</scope>
    <source>
        <strain evidence="2">JCM 4586</strain>
    </source>
</reference>
<keyword evidence="2" id="KW-1185">Reference proteome</keyword>
<protein>
    <recommendedName>
        <fullName evidence="3">Lipoprotein</fullName>
    </recommendedName>
</protein>
<sequence>MKTSLGDAMKRRALCTTAVGALVLTGCSDTGQSLKFGETANVSGDRTGSVGVTVVRVEEGSSADLSGLKDASKYKGKTPYYVHFKLTKTAEGNDDDETSHFEVSKDGQPLSELIVFSSFDATGDPSNPLVTRRFDRCEGVSHTTYKEAAEGQSAEGCAIFLADDKTGEPSSVAWTRRSKTLATWKK</sequence>
<organism evidence="1 2">
    <name type="scientific">Streptomyces hiroshimensis</name>
    <dbReference type="NCBI Taxonomy" id="66424"/>
    <lineage>
        <taxon>Bacteria</taxon>
        <taxon>Bacillati</taxon>
        <taxon>Actinomycetota</taxon>
        <taxon>Actinomycetes</taxon>
        <taxon>Kitasatosporales</taxon>
        <taxon>Streptomycetaceae</taxon>
        <taxon>Streptomyces</taxon>
    </lineage>
</organism>
<gene>
    <name evidence="1" type="ORF">GCM10010324_06020</name>
</gene>
<evidence type="ECO:0000313" key="2">
    <source>
        <dbReference type="Proteomes" id="UP000659223"/>
    </source>
</evidence>
<dbReference type="PROSITE" id="PS51257">
    <property type="entry name" value="PROKAR_LIPOPROTEIN"/>
    <property type="match status" value="1"/>
</dbReference>
<evidence type="ECO:0008006" key="3">
    <source>
        <dbReference type="Google" id="ProtNLM"/>
    </source>
</evidence>
<evidence type="ECO:0000313" key="1">
    <source>
        <dbReference type="EMBL" id="GGX64004.1"/>
    </source>
</evidence>
<dbReference type="EMBL" id="BMUT01000001">
    <property type="protein sequence ID" value="GGX64004.1"/>
    <property type="molecule type" value="Genomic_DNA"/>
</dbReference>
<comment type="caution">
    <text evidence="1">The sequence shown here is derived from an EMBL/GenBank/DDBJ whole genome shotgun (WGS) entry which is preliminary data.</text>
</comment>
<proteinExistence type="predicted"/>